<dbReference type="AlphaFoldDB" id="A0A8D9ABD0"/>
<organism evidence="9">
    <name type="scientific">Cacopsylla melanoneura</name>
    <dbReference type="NCBI Taxonomy" id="428564"/>
    <lineage>
        <taxon>Eukaryota</taxon>
        <taxon>Metazoa</taxon>
        <taxon>Ecdysozoa</taxon>
        <taxon>Arthropoda</taxon>
        <taxon>Hexapoda</taxon>
        <taxon>Insecta</taxon>
        <taxon>Pterygota</taxon>
        <taxon>Neoptera</taxon>
        <taxon>Paraneoptera</taxon>
        <taxon>Hemiptera</taxon>
        <taxon>Sternorrhyncha</taxon>
        <taxon>Psylloidea</taxon>
        <taxon>Psyllidae</taxon>
        <taxon>Psyllinae</taxon>
        <taxon>Cacopsylla</taxon>
    </lineage>
</organism>
<dbReference type="EMBL" id="HBUF01560793">
    <property type="protein sequence ID" value="CAG6762272.1"/>
    <property type="molecule type" value="Transcribed_RNA"/>
</dbReference>
<dbReference type="PANTHER" id="PTHR31918:SF1">
    <property type="entry name" value="TRANSMEMBRANE PROTEIN 181"/>
    <property type="match status" value="1"/>
</dbReference>
<evidence type="ECO:0000256" key="5">
    <source>
        <dbReference type="SAM" id="MobiDB-lite"/>
    </source>
</evidence>
<dbReference type="EMBL" id="HBUF01560794">
    <property type="protein sequence ID" value="CAG6762273.1"/>
    <property type="molecule type" value="Transcribed_RNA"/>
</dbReference>
<dbReference type="EMBL" id="HBUF01560792">
    <property type="protein sequence ID" value="CAG6762271.1"/>
    <property type="molecule type" value="Transcribed_RNA"/>
</dbReference>
<feature type="domain" description="Wntless-like transmembrane" evidence="7">
    <location>
        <begin position="231"/>
        <end position="484"/>
    </location>
</feature>
<proteinExistence type="predicted"/>
<dbReference type="InterPro" id="IPR040416">
    <property type="entry name" value="TMEM181"/>
</dbReference>
<feature type="domain" description="TMEM181 GOLD" evidence="8">
    <location>
        <begin position="113"/>
        <end position="230"/>
    </location>
</feature>
<feature type="transmembrane region" description="Helical" evidence="6">
    <location>
        <begin position="277"/>
        <end position="300"/>
    </location>
</feature>
<dbReference type="Pfam" id="PF06664">
    <property type="entry name" value="WLS-like_TM"/>
    <property type="match status" value="1"/>
</dbReference>
<reference evidence="9" key="1">
    <citation type="submission" date="2021-05" db="EMBL/GenBank/DDBJ databases">
        <authorList>
            <person name="Alioto T."/>
            <person name="Alioto T."/>
            <person name="Gomez Garrido J."/>
        </authorList>
    </citation>
    <scope>NUCLEOTIDE SEQUENCE</scope>
</reference>
<feature type="transmembrane region" description="Helical" evidence="6">
    <location>
        <begin position="239"/>
        <end position="256"/>
    </location>
</feature>
<sequence length="532" mass="62126">MEGVTFGYAYHMPSGGCMMRIRNVLSQFSDVFSEFNRYLAPAYHHDRCERSVPMRLYSMHKRELVMVFLAFFACLGLVIFIGLTGPPITSTVSELGTDLLHKQNISLDAITTGPFVLQSPPVTPYSQQMWLIMTLKTEDTDDESYDVGFHYRVSITGVKQDHQDIGILNAYHHNRSRHLVCTRDACQEVMLLHLASLQYARYLVTVRLYNLDGFQKRYHINQITFHFKHYNPAFTQIEIWFRFIFLLGTAVITFWFTHTLRRYTIQDWSFEQKWMSILLPMLFLHDNPTFPMIFLCNSWMPGMLDVLFQTTFLSTLLLFWLCMYHGLRQNERKLLIFYVPKVLLTVGPLWFMAMVLGTWQHLTQVEDPTFSYKVDTEDYHILKVSCSFFLVVYLTYLVYLILRAYTDLRSMPFFDARLKFLTLLMCIVLGLSSSLFLVNYGIGSLEQVFISQLNTTYTSSAPFMTCYGLLNFYLYTMAYVYSPTQKNVFDNSITKDNPAFSMINDSDEEVVFGSDEESRRPLNRSNNDDDSD</sequence>
<feature type="transmembrane region" description="Helical" evidence="6">
    <location>
        <begin position="420"/>
        <end position="442"/>
    </location>
</feature>
<dbReference type="GO" id="GO:0016020">
    <property type="term" value="C:membrane"/>
    <property type="evidence" value="ECO:0007669"/>
    <property type="project" value="UniProtKB-SubCell"/>
</dbReference>
<accession>A0A8D9ABD0</accession>
<name>A0A8D9ABD0_9HEMI</name>
<evidence type="ECO:0000256" key="4">
    <source>
        <dbReference type="ARBA" id="ARBA00023136"/>
    </source>
</evidence>
<evidence type="ECO:0000259" key="8">
    <source>
        <dbReference type="Pfam" id="PF21885"/>
    </source>
</evidence>
<feature type="transmembrane region" description="Helical" evidence="6">
    <location>
        <begin position="306"/>
        <end position="323"/>
    </location>
</feature>
<feature type="region of interest" description="Disordered" evidence="5">
    <location>
        <begin position="511"/>
        <end position="532"/>
    </location>
</feature>
<protein>
    <submittedName>
        <fullName evidence="9">Transmembrane protein 181</fullName>
    </submittedName>
</protein>
<keyword evidence="3 6" id="KW-1133">Transmembrane helix</keyword>
<dbReference type="Pfam" id="PF21885">
    <property type="entry name" value="TMEM181_GOLD"/>
    <property type="match status" value="1"/>
</dbReference>
<keyword evidence="2 6" id="KW-0812">Transmembrane</keyword>
<dbReference type="InterPro" id="IPR054077">
    <property type="entry name" value="TMEM181_GOLD"/>
</dbReference>
<dbReference type="PANTHER" id="PTHR31918">
    <property type="entry name" value="TRANSMEMBRANE PROTEIN 181"/>
    <property type="match status" value="1"/>
</dbReference>
<feature type="transmembrane region" description="Helical" evidence="6">
    <location>
        <begin position="64"/>
        <end position="83"/>
    </location>
</feature>
<comment type="subcellular location">
    <subcellularLocation>
        <location evidence="1">Membrane</location>
        <topology evidence="1">Multi-pass membrane protein</topology>
    </subcellularLocation>
</comment>
<evidence type="ECO:0000256" key="2">
    <source>
        <dbReference type="ARBA" id="ARBA00022692"/>
    </source>
</evidence>
<evidence type="ECO:0000259" key="7">
    <source>
        <dbReference type="Pfam" id="PF06664"/>
    </source>
</evidence>
<evidence type="ECO:0000256" key="3">
    <source>
        <dbReference type="ARBA" id="ARBA00022989"/>
    </source>
</evidence>
<keyword evidence="4 6" id="KW-0472">Membrane</keyword>
<dbReference type="GO" id="GO:0015643">
    <property type="term" value="F:toxic substance binding"/>
    <property type="evidence" value="ECO:0007669"/>
    <property type="project" value="InterPro"/>
</dbReference>
<dbReference type="InterPro" id="IPR047843">
    <property type="entry name" value="WLS-like_TM"/>
</dbReference>
<evidence type="ECO:0000256" key="1">
    <source>
        <dbReference type="ARBA" id="ARBA00004141"/>
    </source>
</evidence>
<feature type="transmembrane region" description="Helical" evidence="6">
    <location>
        <begin position="335"/>
        <end position="359"/>
    </location>
</feature>
<evidence type="ECO:0000256" key="6">
    <source>
        <dbReference type="SAM" id="Phobius"/>
    </source>
</evidence>
<evidence type="ECO:0000313" key="9">
    <source>
        <dbReference type="EMBL" id="CAG6762272.1"/>
    </source>
</evidence>
<feature type="transmembrane region" description="Helical" evidence="6">
    <location>
        <begin position="379"/>
        <end position="399"/>
    </location>
</feature>
<feature type="transmembrane region" description="Helical" evidence="6">
    <location>
        <begin position="462"/>
        <end position="481"/>
    </location>
</feature>